<dbReference type="AlphaFoldDB" id="A0A917LMS3"/>
<reference evidence="1" key="2">
    <citation type="submission" date="2020-09" db="EMBL/GenBank/DDBJ databases">
        <authorList>
            <person name="Sun Q."/>
            <person name="Zhou Y."/>
        </authorList>
    </citation>
    <scope>NUCLEOTIDE SEQUENCE</scope>
    <source>
        <strain evidence="1">CGMCC 1.12187</strain>
    </source>
</reference>
<organism evidence="1 2">
    <name type="scientific">Kocuria dechangensis</name>
    <dbReference type="NCBI Taxonomy" id="1176249"/>
    <lineage>
        <taxon>Bacteria</taxon>
        <taxon>Bacillati</taxon>
        <taxon>Actinomycetota</taxon>
        <taxon>Actinomycetes</taxon>
        <taxon>Micrococcales</taxon>
        <taxon>Micrococcaceae</taxon>
        <taxon>Kocuria</taxon>
    </lineage>
</organism>
<dbReference type="EMBL" id="BMEQ01000002">
    <property type="protein sequence ID" value="GGG45758.1"/>
    <property type="molecule type" value="Genomic_DNA"/>
</dbReference>
<dbReference type="Proteomes" id="UP000638848">
    <property type="component" value="Unassembled WGS sequence"/>
</dbReference>
<accession>A0A917LMS3</accession>
<gene>
    <name evidence="1" type="ORF">GCM10011374_05080</name>
</gene>
<dbReference type="RefSeq" id="WP_188534267.1">
    <property type="nucleotide sequence ID" value="NZ_BMEQ01000002.1"/>
</dbReference>
<sequence>MTLTDLPTAAPSPAVADADAVAIDTAALAVLGDNNPKHRAEYAAPAKVTPAGTTWIAGVSR</sequence>
<protein>
    <submittedName>
        <fullName evidence="1">Uncharacterized protein</fullName>
    </submittedName>
</protein>
<reference evidence="1" key="1">
    <citation type="journal article" date="2014" name="Int. J. Syst. Evol. Microbiol.">
        <title>Complete genome sequence of Corynebacterium casei LMG S-19264T (=DSM 44701T), isolated from a smear-ripened cheese.</title>
        <authorList>
            <consortium name="US DOE Joint Genome Institute (JGI-PGF)"/>
            <person name="Walter F."/>
            <person name="Albersmeier A."/>
            <person name="Kalinowski J."/>
            <person name="Ruckert C."/>
        </authorList>
    </citation>
    <scope>NUCLEOTIDE SEQUENCE</scope>
    <source>
        <strain evidence="1">CGMCC 1.12187</strain>
    </source>
</reference>
<keyword evidence="2" id="KW-1185">Reference proteome</keyword>
<comment type="caution">
    <text evidence="1">The sequence shown here is derived from an EMBL/GenBank/DDBJ whole genome shotgun (WGS) entry which is preliminary data.</text>
</comment>
<evidence type="ECO:0000313" key="2">
    <source>
        <dbReference type="Proteomes" id="UP000638848"/>
    </source>
</evidence>
<name>A0A917LMS3_9MICC</name>
<evidence type="ECO:0000313" key="1">
    <source>
        <dbReference type="EMBL" id="GGG45758.1"/>
    </source>
</evidence>
<proteinExistence type="predicted"/>